<sequence>MSRMSHTLDQAVAVAGYYPALASSVLRRAIGDETVQAHFVHAETTFDDREVRRHMTVLVLTDSRLLRMHIDDGAGHSVEGAHEASATIETAMLTAVTHTAMTHVVHHPENFADGDAPSELVLAVGWGVHSRIELEPASCGDESCDADHGYTGGITGDDTLVRVSAIADGAETVRALEDFADALQRALGRRG</sequence>
<gene>
    <name evidence="1" type="ORF">GCM10025876_01340</name>
</gene>
<evidence type="ECO:0008006" key="3">
    <source>
        <dbReference type="Google" id="ProtNLM"/>
    </source>
</evidence>
<keyword evidence="2" id="KW-1185">Reference proteome</keyword>
<organism evidence="1 2">
    <name type="scientific">Demequina litorisediminis</name>
    <dbReference type="NCBI Taxonomy" id="1849022"/>
    <lineage>
        <taxon>Bacteria</taxon>
        <taxon>Bacillati</taxon>
        <taxon>Actinomycetota</taxon>
        <taxon>Actinomycetes</taxon>
        <taxon>Micrococcales</taxon>
        <taxon>Demequinaceae</taxon>
        <taxon>Demequina</taxon>
    </lineage>
</organism>
<evidence type="ECO:0000313" key="1">
    <source>
        <dbReference type="EMBL" id="GMA33930.1"/>
    </source>
</evidence>
<comment type="caution">
    <text evidence="1">The sequence shown here is derived from an EMBL/GenBank/DDBJ whole genome shotgun (WGS) entry which is preliminary data.</text>
</comment>
<dbReference type="InterPro" id="IPR046040">
    <property type="entry name" value="DUF5998"/>
</dbReference>
<dbReference type="EMBL" id="BSUN01000001">
    <property type="protein sequence ID" value="GMA33930.1"/>
    <property type="molecule type" value="Genomic_DNA"/>
</dbReference>
<name>A0ABQ6I9A9_9MICO</name>
<accession>A0ABQ6I9A9</accession>
<reference evidence="2" key="1">
    <citation type="journal article" date="2019" name="Int. J. Syst. Evol. Microbiol.">
        <title>The Global Catalogue of Microorganisms (GCM) 10K type strain sequencing project: providing services to taxonomists for standard genome sequencing and annotation.</title>
        <authorList>
            <consortium name="The Broad Institute Genomics Platform"/>
            <consortium name="The Broad Institute Genome Sequencing Center for Infectious Disease"/>
            <person name="Wu L."/>
            <person name="Ma J."/>
        </authorList>
    </citation>
    <scope>NUCLEOTIDE SEQUENCE [LARGE SCALE GENOMIC DNA]</scope>
    <source>
        <strain evidence="2">NBRC 112299</strain>
    </source>
</reference>
<dbReference type="Proteomes" id="UP001157125">
    <property type="component" value="Unassembled WGS sequence"/>
</dbReference>
<dbReference type="Pfam" id="PF19461">
    <property type="entry name" value="DUF5998"/>
    <property type="match status" value="1"/>
</dbReference>
<protein>
    <recommendedName>
        <fullName evidence="3">Phosphodiesterase</fullName>
    </recommendedName>
</protein>
<evidence type="ECO:0000313" key="2">
    <source>
        <dbReference type="Proteomes" id="UP001157125"/>
    </source>
</evidence>
<proteinExistence type="predicted"/>